<evidence type="ECO:0000313" key="9">
    <source>
        <dbReference type="Proteomes" id="UP000239425"/>
    </source>
</evidence>
<dbReference type="GO" id="GO:0015935">
    <property type="term" value="C:small ribosomal subunit"/>
    <property type="evidence" value="ECO:0007669"/>
    <property type="project" value="TreeGrafter"/>
</dbReference>
<organism evidence="8 9">
    <name type="scientific">Holospora curviuscula</name>
    <dbReference type="NCBI Taxonomy" id="1082868"/>
    <lineage>
        <taxon>Bacteria</taxon>
        <taxon>Pseudomonadati</taxon>
        <taxon>Pseudomonadota</taxon>
        <taxon>Alphaproteobacteria</taxon>
        <taxon>Holosporales</taxon>
        <taxon>Holosporaceae</taxon>
        <taxon>Holospora</taxon>
    </lineage>
</organism>
<dbReference type="HAMAP" id="MF_00537">
    <property type="entry name" value="Ribosomal_uS14_1"/>
    <property type="match status" value="1"/>
</dbReference>
<keyword evidence="7" id="KW-0694">RNA-binding</keyword>
<reference evidence="8 9" key="1">
    <citation type="submission" date="2017-11" db="EMBL/GenBank/DDBJ databases">
        <title>Comparative genomic analysis of Holospora spp., intranuclear symbionts of paramecia.</title>
        <authorList>
            <person name="Garushyants S.K."/>
            <person name="Beliavskaya A."/>
            <person name="Malko D.B."/>
            <person name="Logacheva M.D."/>
            <person name="Rautian M.S."/>
            <person name="Gelfand M.S."/>
        </authorList>
    </citation>
    <scope>NUCLEOTIDE SEQUENCE [LARGE SCALE GENOMIC DNA]</scope>
    <source>
        <strain evidence="9">02AZ16</strain>
    </source>
</reference>
<dbReference type="OrthoDB" id="9810484at2"/>
<keyword evidence="3 7" id="KW-0689">Ribosomal protein</keyword>
<dbReference type="InterPro" id="IPR023036">
    <property type="entry name" value="Ribosomal_uS14_bac/plastid"/>
</dbReference>
<evidence type="ECO:0000256" key="6">
    <source>
        <dbReference type="ARBA" id="ARBA00047110"/>
    </source>
</evidence>
<dbReference type="InterPro" id="IPR018271">
    <property type="entry name" value="Ribosomal_uS14_CS"/>
</dbReference>
<evidence type="ECO:0000256" key="1">
    <source>
        <dbReference type="ARBA" id="ARBA00003686"/>
    </source>
</evidence>
<dbReference type="GO" id="GO:0003735">
    <property type="term" value="F:structural constituent of ribosome"/>
    <property type="evidence" value="ECO:0007669"/>
    <property type="project" value="InterPro"/>
</dbReference>
<dbReference type="GO" id="GO:0006412">
    <property type="term" value="P:translation"/>
    <property type="evidence" value="ECO:0007669"/>
    <property type="project" value="UniProtKB-UniRule"/>
</dbReference>
<comment type="subunit">
    <text evidence="6 7">Part of the 30S ribosomal subunit. Contacts proteins S3 and S10.</text>
</comment>
<dbReference type="RefSeq" id="WP_104206887.1">
    <property type="nucleotide sequence ID" value="NZ_PHHC01000084.1"/>
</dbReference>
<dbReference type="Gene3D" id="1.10.287.1480">
    <property type="match status" value="1"/>
</dbReference>
<dbReference type="Pfam" id="PF00253">
    <property type="entry name" value="Ribosomal_S14"/>
    <property type="match status" value="1"/>
</dbReference>
<gene>
    <name evidence="7" type="primary">rpsN</name>
    <name evidence="8" type="ORF">HCUR_00874</name>
</gene>
<keyword evidence="9" id="KW-1185">Reference proteome</keyword>
<dbReference type="NCBIfam" id="NF006477">
    <property type="entry name" value="PRK08881.1"/>
    <property type="match status" value="1"/>
</dbReference>
<evidence type="ECO:0000256" key="4">
    <source>
        <dbReference type="ARBA" id="ARBA00023274"/>
    </source>
</evidence>
<evidence type="ECO:0000313" key="8">
    <source>
        <dbReference type="EMBL" id="PPE03646.1"/>
    </source>
</evidence>
<dbReference type="PROSITE" id="PS00527">
    <property type="entry name" value="RIBOSOMAL_S14"/>
    <property type="match status" value="1"/>
</dbReference>
<comment type="similarity">
    <text evidence="2 7">Belongs to the universal ribosomal protein uS14 family.</text>
</comment>
<dbReference type="AlphaFoldDB" id="A0A2S5R8J2"/>
<comment type="function">
    <text evidence="1 7">Binds 16S rRNA, required for the assembly of 30S particles and may also be responsible for determining the conformation of the 16S rRNA at the A site.</text>
</comment>
<keyword evidence="7" id="KW-0699">rRNA-binding</keyword>
<comment type="caution">
    <text evidence="8">The sequence shown here is derived from an EMBL/GenBank/DDBJ whole genome shotgun (WGS) entry which is preliminary data.</text>
</comment>
<evidence type="ECO:0000256" key="2">
    <source>
        <dbReference type="ARBA" id="ARBA00009083"/>
    </source>
</evidence>
<dbReference type="PANTHER" id="PTHR19836:SF19">
    <property type="entry name" value="SMALL RIBOSOMAL SUBUNIT PROTEIN US14M"/>
    <property type="match status" value="1"/>
</dbReference>
<evidence type="ECO:0000256" key="3">
    <source>
        <dbReference type="ARBA" id="ARBA00022980"/>
    </source>
</evidence>
<dbReference type="GO" id="GO:0005737">
    <property type="term" value="C:cytoplasm"/>
    <property type="evidence" value="ECO:0007669"/>
    <property type="project" value="UniProtKB-ARBA"/>
</dbReference>
<dbReference type="PANTHER" id="PTHR19836">
    <property type="entry name" value="30S RIBOSOMAL PROTEIN S14"/>
    <property type="match status" value="1"/>
</dbReference>
<dbReference type="InterPro" id="IPR001209">
    <property type="entry name" value="Ribosomal_uS14"/>
</dbReference>
<evidence type="ECO:0000256" key="5">
    <source>
        <dbReference type="ARBA" id="ARBA00035167"/>
    </source>
</evidence>
<proteinExistence type="inferred from homology"/>
<dbReference type="GO" id="GO:0019843">
    <property type="term" value="F:rRNA binding"/>
    <property type="evidence" value="ECO:0007669"/>
    <property type="project" value="UniProtKB-UniRule"/>
</dbReference>
<accession>A0A2S5R8J2</accession>
<dbReference type="SUPFAM" id="SSF57716">
    <property type="entry name" value="Glucocorticoid receptor-like (DNA-binding domain)"/>
    <property type="match status" value="1"/>
</dbReference>
<dbReference type="EMBL" id="PHHC01000084">
    <property type="protein sequence ID" value="PPE03646.1"/>
    <property type="molecule type" value="Genomic_DNA"/>
</dbReference>
<dbReference type="Proteomes" id="UP000239425">
    <property type="component" value="Unassembled WGS sequence"/>
</dbReference>
<dbReference type="FunFam" id="1.10.287.1480:FF:000001">
    <property type="entry name" value="30S ribosomal protein S14"/>
    <property type="match status" value="1"/>
</dbReference>
<evidence type="ECO:0000256" key="7">
    <source>
        <dbReference type="HAMAP-Rule" id="MF_00537"/>
    </source>
</evidence>
<sequence length="101" mass="11782">MAKKGLIENNHRKKKIVQRDKLKRFSLNKSIHDKSLSLEERFKYVLKLSKLPRNGSAVRIRNRCMLTGRSRGVYRLFALSRIKFRELALAGDLPGVKKSSW</sequence>
<protein>
    <recommendedName>
        <fullName evidence="5 7">Small ribosomal subunit protein uS14</fullName>
    </recommendedName>
</protein>
<keyword evidence="4 7" id="KW-0687">Ribonucleoprotein</keyword>
<name>A0A2S5R8J2_9PROT</name>